<protein>
    <submittedName>
        <fullName evidence="6">AraC family transcriptional regulator</fullName>
    </submittedName>
</protein>
<dbReference type="PANTHER" id="PTHR43280:SF2">
    <property type="entry name" value="HTH-TYPE TRANSCRIPTIONAL REGULATOR EXSA"/>
    <property type="match status" value="1"/>
</dbReference>
<dbReference type="STRING" id="1437610.BREU_1967"/>
<keyword evidence="7" id="KW-1185">Reference proteome</keyword>
<dbReference type="SUPFAM" id="SSF46689">
    <property type="entry name" value="Homeodomain-like"/>
    <property type="match status" value="2"/>
</dbReference>
<dbReference type="InterPro" id="IPR018060">
    <property type="entry name" value="HTH_AraC"/>
</dbReference>
<evidence type="ECO:0000313" key="7">
    <source>
        <dbReference type="Proteomes" id="UP000028984"/>
    </source>
</evidence>
<dbReference type="OrthoDB" id="2060755at2"/>
<keyword evidence="3" id="KW-0804">Transcription</keyword>
<comment type="caution">
    <text evidence="6">The sequence shown here is derived from an EMBL/GenBank/DDBJ whole genome shotgun (WGS) entry which is preliminary data.</text>
</comment>
<evidence type="ECO:0000259" key="5">
    <source>
        <dbReference type="PROSITE" id="PS01124"/>
    </source>
</evidence>
<dbReference type="GO" id="GO:0003700">
    <property type="term" value="F:DNA-binding transcription factor activity"/>
    <property type="evidence" value="ECO:0007669"/>
    <property type="project" value="InterPro"/>
</dbReference>
<evidence type="ECO:0000313" key="6">
    <source>
        <dbReference type="EMBL" id="KFI85146.1"/>
    </source>
</evidence>
<dbReference type="PANTHER" id="PTHR43280">
    <property type="entry name" value="ARAC-FAMILY TRANSCRIPTIONAL REGULATOR"/>
    <property type="match status" value="1"/>
</dbReference>
<dbReference type="InterPro" id="IPR037923">
    <property type="entry name" value="HTH-like"/>
</dbReference>
<dbReference type="Gene3D" id="1.10.10.60">
    <property type="entry name" value="Homeodomain-like"/>
    <property type="match status" value="2"/>
</dbReference>
<keyword evidence="1" id="KW-0805">Transcription regulation</keyword>
<dbReference type="SUPFAM" id="SSF51215">
    <property type="entry name" value="Regulatory protein AraC"/>
    <property type="match status" value="1"/>
</dbReference>
<feature type="region of interest" description="Disordered" evidence="4">
    <location>
        <begin position="111"/>
        <end position="135"/>
    </location>
</feature>
<feature type="domain" description="HTH araC/xylS-type" evidence="5">
    <location>
        <begin position="235"/>
        <end position="333"/>
    </location>
</feature>
<accession>A0A087CPE6</accession>
<sequence length="389" mass="44488">MTTYEIAIDKPVYYYIAGEFTSEPGWTHARYEHEDDFELIIGLSGHFDLAVRHLSGNHGEQRLRVSPSTCLLLPPRIVVQGAERTGESVDFIWIHFLADWHTSERFQNNSVHSRPSAIANRPADPKTRQHGNGQTDDAANIIHTATHPDAARTFQCIRQREYCPDVNNTVVLPSRFIVQNMNRILLAARNLLSVTNSYRYSQRENDFLTSCLLIELSDDYLSTLANATTSERRTAPITAWIHTNMSSSLSVIDVASHFMLNPDYLTRLFKRENGVTLRDYIVSLRIETAKALLVRTDLPIPMVARYAYFNDARNFMKQFKKHTSLTPTNYRKTFAQPHINTPFIDVELPVPHEISVMLREGRKDRTSQANTDATARHHRTPPCREVPTV</sequence>
<dbReference type="EMBL" id="JGZK01000010">
    <property type="protein sequence ID" value="KFI85146.1"/>
    <property type="molecule type" value="Genomic_DNA"/>
</dbReference>
<reference evidence="6 7" key="1">
    <citation type="submission" date="2014-03" db="EMBL/GenBank/DDBJ databases">
        <title>Genomics of Bifidobacteria.</title>
        <authorList>
            <person name="Ventura M."/>
            <person name="Milani C."/>
            <person name="Lugli G.A."/>
        </authorList>
    </citation>
    <scope>NUCLEOTIDE SEQUENCE [LARGE SCALE GENOMIC DNA]</scope>
    <source>
        <strain evidence="6 7">DSM 23975</strain>
    </source>
</reference>
<dbReference type="GO" id="GO:0043565">
    <property type="term" value="F:sequence-specific DNA binding"/>
    <property type="evidence" value="ECO:0007669"/>
    <property type="project" value="InterPro"/>
</dbReference>
<organism evidence="6 7">
    <name type="scientific">Bifidobacterium reuteri DSM 23975</name>
    <dbReference type="NCBI Taxonomy" id="1437610"/>
    <lineage>
        <taxon>Bacteria</taxon>
        <taxon>Bacillati</taxon>
        <taxon>Actinomycetota</taxon>
        <taxon>Actinomycetes</taxon>
        <taxon>Bifidobacteriales</taxon>
        <taxon>Bifidobacteriaceae</taxon>
        <taxon>Bifidobacterium</taxon>
    </lineage>
</organism>
<dbReference type="RefSeq" id="WP_044089281.1">
    <property type="nucleotide sequence ID" value="NZ_JDUW01000007.1"/>
</dbReference>
<evidence type="ECO:0000256" key="1">
    <source>
        <dbReference type="ARBA" id="ARBA00023015"/>
    </source>
</evidence>
<name>A0A087CPE6_9BIFI</name>
<keyword evidence="2" id="KW-0238">DNA-binding</keyword>
<dbReference type="InterPro" id="IPR009057">
    <property type="entry name" value="Homeodomain-like_sf"/>
</dbReference>
<feature type="region of interest" description="Disordered" evidence="4">
    <location>
        <begin position="362"/>
        <end position="389"/>
    </location>
</feature>
<dbReference type="Proteomes" id="UP000028984">
    <property type="component" value="Unassembled WGS sequence"/>
</dbReference>
<proteinExistence type="predicted"/>
<dbReference type="eggNOG" id="COG4977">
    <property type="taxonomic scope" value="Bacteria"/>
</dbReference>
<evidence type="ECO:0000256" key="2">
    <source>
        <dbReference type="ARBA" id="ARBA00023125"/>
    </source>
</evidence>
<dbReference type="AlphaFoldDB" id="A0A087CPE6"/>
<dbReference type="PROSITE" id="PS01124">
    <property type="entry name" value="HTH_ARAC_FAMILY_2"/>
    <property type="match status" value="1"/>
</dbReference>
<evidence type="ECO:0000256" key="4">
    <source>
        <dbReference type="SAM" id="MobiDB-lite"/>
    </source>
</evidence>
<dbReference type="Pfam" id="PF12833">
    <property type="entry name" value="HTH_18"/>
    <property type="match status" value="1"/>
</dbReference>
<gene>
    <name evidence="6" type="ORF">BREU_1967</name>
</gene>
<evidence type="ECO:0000256" key="3">
    <source>
        <dbReference type="ARBA" id="ARBA00023163"/>
    </source>
</evidence>
<dbReference type="SMART" id="SM00342">
    <property type="entry name" value="HTH_ARAC"/>
    <property type="match status" value="1"/>
</dbReference>